<protein>
    <submittedName>
        <fullName evidence="2">RNA helicase</fullName>
    </submittedName>
</protein>
<evidence type="ECO:0000313" key="2">
    <source>
        <dbReference type="WBParaSite" id="RSKR_0000316500.1"/>
    </source>
</evidence>
<sequence length="561" mass="64203">MEAWDNLGLSAPIIQALEFAGFYKPTKIQEAVLPAAIKENADILGAAQTGSGKTLAFGIPIMERLLKTDRSEKQLRCLVLVPTRELVVQVKKQFDILCKFTDIKTCQIVGGLSQQKQERLLKWKPEIIVATPGRFWALVQAAFEDEYLASFKHIGIFVIDETDRMVERGHFEELEHIVQTLQRDVNEDRQTLVFSATLTFIHTAPQRAGKKMVQLSTEDKIKQLVTLSGMKKNRKVIDLTTKDRTAENLVESRMNCNDLLDKDTNLVYILKRYPGRTLIFVNSVDASKRMYGILSRLQFNPLPCLLHAKMEQKTRLKNLERFTESENSILIATDVAARGLDIKKVEHVIHYQVPKTTELYIHRSGRTARAFEKGITVLLVDQLCAKNYQKLQKSMDRDEELSIFPIDCEPLKWAIEDRVRLATTAEALSHRVAKINSKENWFIKAAEEADIELDETMMDQDDLLDSTDYKLKMEKKNADANLKALLKTPLPDVNQSYRHKSRYITPSIVKEFTTKKSVNAIETFDKAKEQDKKFKKGVKKLSFSDLRSIKSNIKLKLKGKK</sequence>
<proteinExistence type="predicted"/>
<evidence type="ECO:0000313" key="1">
    <source>
        <dbReference type="Proteomes" id="UP000095286"/>
    </source>
</evidence>
<dbReference type="WBParaSite" id="RSKR_0000316500.1">
    <property type="protein sequence ID" value="RSKR_0000316500.1"/>
    <property type="gene ID" value="RSKR_0000316500"/>
</dbReference>
<dbReference type="Proteomes" id="UP000095286">
    <property type="component" value="Unplaced"/>
</dbReference>
<organism evidence="1 2">
    <name type="scientific">Rhabditophanes sp. KR3021</name>
    <dbReference type="NCBI Taxonomy" id="114890"/>
    <lineage>
        <taxon>Eukaryota</taxon>
        <taxon>Metazoa</taxon>
        <taxon>Ecdysozoa</taxon>
        <taxon>Nematoda</taxon>
        <taxon>Chromadorea</taxon>
        <taxon>Rhabditida</taxon>
        <taxon>Tylenchina</taxon>
        <taxon>Panagrolaimomorpha</taxon>
        <taxon>Strongyloidoidea</taxon>
        <taxon>Alloionematidae</taxon>
        <taxon>Rhabditophanes</taxon>
    </lineage>
</organism>
<name>A0AC35TPR4_9BILA</name>
<accession>A0AC35TPR4</accession>
<reference evidence="2" key="1">
    <citation type="submission" date="2016-11" db="UniProtKB">
        <authorList>
            <consortium name="WormBaseParasite"/>
        </authorList>
    </citation>
    <scope>IDENTIFICATION</scope>
    <source>
        <strain evidence="2">KR3021</strain>
    </source>
</reference>